<evidence type="ECO:0000313" key="3">
    <source>
        <dbReference type="Proteomes" id="UP000801492"/>
    </source>
</evidence>
<dbReference type="AlphaFoldDB" id="A0A8K0G7C5"/>
<dbReference type="EMBL" id="VTPC01073617">
    <property type="protein sequence ID" value="KAF2888809.1"/>
    <property type="molecule type" value="Genomic_DNA"/>
</dbReference>
<dbReference type="Proteomes" id="UP000801492">
    <property type="component" value="Unassembled WGS sequence"/>
</dbReference>
<reference evidence="2" key="1">
    <citation type="submission" date="2019-08" db="EMBL/GenBank/DDBJ databases">
        <title>The genome of the North American firefly Photinus pyralis.</title>
        <authorList>
            <consortium name="Photinus pyralis genome working group"/>
            <person name="Fallon T.R."/>
            <person name="Sander Lower S.E."/>
            <person name="Weng J.-K."/>
        </authorList>
    </citation>
    <scope>NUCLEOTIDE SEQUENCE</scope>
    <source>
        <strain evidence="2">TRF0915ILg1</strain>
        <tissue evidence="2">Whole body</tissue>
    </source>
</reference>
<gene>
    <name evidence="2" type="ORF">ILUMI_17364</name>
</gene>
<feature type="region of interest" description="Disordered" evidence="1">
    <location>
        <begin position="131"/>
        <end position="155"/>
    </location>
</feature>
<evidence type="ECO:0000313" key="2">
    <source>
        <dbReference type="EMBL" id="KAF2888809.1"/>
    </source>
</evidence>
<accession>A0A8K0G7C5</accession>
<keyword evidence="3" id="KW-1185">Reference proteome</keyword>
<evidence type="ECO:0000256" key="1">
    <source>
        <dbReference type="SAM" id="MobiDB-lite"/>
    </source>
</evidence>
<name>A0A8K0G7C5_IGNLU</name>
<sequence length="155" mass="18197">MAIIGENGKQLQHNVNICDEDLKKLKIRTNIQNTSTIIKTIQINHCIKIEGQEIEQVNKFTYLEGATNSKEGLDDEVTKELNTRKVRAEVVRMVIKQIKQRREQWTTMDGTYTRNRQRLVEKVYEVRETGVESKKRPRKTWKEEVKKAAGIEERN</sequence>
<protein>
    <submittedName>
        <fullName evidence="2">Uncharacterized protein</fullName>
    </submittedName>
</protein>
<proteinExistence type="predicted"/>
<organism evidence="2 3">
    <name type="scientific">Ignelater luminosus</name>
    <name type="common">Cucubano</name>
    <name type="synonym">Pyrophorus luminosus</name>
    <dbReference type="NCBI Taxonomy" id="2038154"/>
    <lineage>
        <taxon>Eukaryota</taxon>
        <taxon>Metazoa</taxon>
        <taxon>Ecdysozoa</taxon>
        <taxon>Arthropoda</taxon>
        <taxon>Hexapoda</taxon>
        <taxon>Insecta</taxon>
        <taxon>Pterygota</taxon>
        <taxon>Neoptera</taxon>
        <taxon>Endopterygota</taxon>
        <taxon>Coleoptera</taxon>
        <taxon>Polyphaga</taxon>
        <taxon>Elateriformia</taxon>
        <taxon>Elateroidea</taxon>
        <taxon>Elateridae</taxon>
        <taxon>Agrypninae</taxon>
        <taxon>Pyrophorini</taxon>
        <taxon>Ignelater</taxon>
    </lineage>
</organism>
<comment type="caution">
    <text evidence="2">The sequence shown here is derived from an EMBL/GenBank/DDBJ whole genome shotgun (WGS) entry which is preliminary data.</text>
</comment>